<feature type="domain" description="FBD" evidence="2">
    <location>
        <begin position="427"/>
        <end position="468"/>
    </location>
</feature>
<dbReference type="PANTHER" id="PTHR31900:SF27">
    <property type="entry name" value="FBD DOMAIN-CONTAINING PROTEIN"/>
    <property type="match status" value="1"/>
</dbReference>
<dbReference type="OMA" id="HSWISNI"/>
<reference evidence="4" key="1">
    <citation type="journal article" date="2017" name="Nature">
        <title>The genome of Chenopodium quinoa.</title>
        <authorList>
            <person name="Jarvis D.E."/>
            <person name="Ho Y.S."/>
            <person name="Lightfoot D.J."/>
            <person name="Schmoeckel S.M."/>
            <person name="Li B."/>
            <person name="Borm T.J.A."/>
            <person name="Ohyanagi H."/>
            <person name="Mineta K."/>
            <person name="Michell C.T."/>
            <person name="Saber N."/>
            <person name="Kharbatia N.M."/>
            <person name="Rupper R.R."/>
            <person name="Sharp A.R."/>
            <person name="Dally N."/>
            <person name="Boughton B.A."/>
            <person name="Woo Y.H."/>
            <person name="Gao G."/>
            <person name="Schijlen E.G.W.M."/>
            <person name="Guo X."/>
            <person name="Momin A.A."/>
            <person name="Negrao S."/>
            <person name="Al-Babili S."/>
            <person name="Gehring C."/>
            <person name="Roessner U."/>
            <person name="Jung C."/>
            <person name="Murphy K."/>
            <person name="Arold S.T."/>
            <person name="Gojobori T."/>
            <person name="van der Linden C.G."/>
            <person name="van Loo E.N."/>
            <person name="Jellen E.N."/>
            <person name="Maughan P.J."/>
            <person name="Tester M."/>
        </authorList>
    </citation>
    <scope>NUCLEOTIDE SEQUENCE [LARGE SCALE GENOMIC DNA]</scope>
    <source>
        <strain evidence="4">cv. PI 614886</strain>
    </source>
</reference>
<dbReference type="EnsemblPlants" id="AUR62020896-RA">
    <property type="protein sequence ID" value="AUR62020896-RA:cds"/>
    <property type="gene ID" value="AUR62020896"/>
</dbReference>
<proteinExistence type="predicted"/>
<keyword evidence="5" id="KW-1185">Reference proteome</keyword>
<dbReference type="AlphaFoldDB" id="A0A803LZJ5"/>
<evidence type="ECO:0000259" key="3">
    <source>
        <dbReference type="Pfam" id="PF24758"/>
    </source>
</evidence>
<reference evidence="4" key="2">
    <citation type="submission" date="2021-03" db="UniProtKB">
        <authorList>
            <consortium name="EnsemblPlants"/>
        </authorList>
    </citation>
    <scope>IDENTIFICATION</scope>
</reference>
<dbReference type="Pfam" id="PF08387">
    <property type="entry name" value="FBD"/>
    <property type="match status" value="1"/>
</dbReference>
<dbReference type="Pfam" id="PF00646">
    <property type="entry name" value="F-box"/>
    <property type="match status" value="1"/>
</dbReference>
<dbReference type="SUPFAM" id="SSF52047">
    <property type="entry name" value="RNI-like"/>
    <property type="match status" value="1"/>
</dbReference>
<protein>
    <recommendedName>
        <fullName evidence="6">F-box domain-containing protein</fullName>
    </recommendedName>
</protein>
<dbReference type="InterPro" id="IPR050232">
    <property type="entry name" value="FBL13/AtMIF1-like"/>
</dbReference>
<dbReference type="InterPro" id="IPR001810">
    <property type="entry name" value="F-box_dom"/>
</dbReference>
<dbReference type="InterPro" id="IPR055411">
    <property type="entry name" value="LRR_FXL15/At3g58940/PEG3-like"/>
</dbReference>
<name>A0A803LZJ5_CHEQI</name>
<dbReference type="InterPro" id="IPR036047">
    <property type="entry name" value="F-box-like_dom_sf"/>
</dbReference>
<feature type="domain" description="F-box/LRR-repeat protein 15/At3g58940/PEG3-like LRR" evidence="3">
    <location>
        <begin position="150"/>
        <end position="386"/>
    </location>
</feature>
<dbReference type="Gene3D" id="3.80.10.10">
    <property type="entry name" value="Ribonuclease Inhibitor"/>
    <property type="match status" value="1"/>
</dbReference>
<dbReference type="Gramene" id="AUR62020896-RA">
    <property type="protein sequence ID" value="AUR62020896-RA:cds"/>
    <property type="gene ID" value="AUR62020896"/>
</dbReference>
<evidence type="ECO:0000313" key="5">
    <source>
        <dbReference type="Proteomes" id="UP000596660"/>
    </source>
</evidence>
<evidence type="ECO:0000259" key="2">
    <source>
        <dbReference type="Pfam" id="PF08387"/>
    </source>
</evidence>
<dbReference type="InterPro" id="IPR032675">
    <property type="entry name" value="LRR_dom_sf"/>
</dbReference>
<dbReference type="PANTHER" id="PTHR31900">
    <property type="entry name" value="F-BOX/RNI SUPERFAMILY PROTEIN-RELATED"/>
    <property type="match status" value="1"/>
</dbReference>
<evidence type="ECO:0000259" key="1">
    <source>
        <dbReference type="Pfam" id="PF00646"/>
    </source>
</evidence>
<organism evidence="4 5">
    <name type="scientific">Chenopodium quinoa</name>
    <name type="common">Quinoa</name>
    <dbReference type="NCBI Taxonomy" id="63459"/>
    <lineage>
        <taxon>Eukaryota</taxon>
        <taxon>Viridiplantae</taxon>
        <taxon>Streptophyta</taxon>
        <taxon>Embryophyta</taxon>
        <taxon>Tracheophyta</taxon>
        <taxon>Spermatophyta</taxon>
        <taxon>Magnoliopsida</taxon>
        <taxon>eudicotyledons</taxon>
        <taxon>Gunneridae</taxon>
        <taxon>Pentapetalae</taxon>
        <taxon>Caryophyllales</taxon>
        <taxon>Chenopodiaceae</taxon>
        <taxon>Chenopodioideae</taxon>
        <taxon>Atripliceae</taxon>
        <taxon>Chenopodium</taxon>
    </lineage>
</organism>
<dbReference type="SUPFAM" id="SSF81383">
    <property type="entry name" value="F-box domain"/>
    <property type="match status" value="1"/>
</dbReference>
<evidence type="ECO:0000313" key="4">
    <source>
        <dbReference type="EnsemblPlants" id="AUR62020896-RA:cds"/>
    </source>
</evidence>
<sequence length="489" mass="55936">MDFGLKPCATTTLQDDSLMLDRLSSLPNELLIRILSLLPTKDAVATCSLSSTIKRAFPWITTLDLSDSPVSNCLQHPYAIHRFPSFVSFVETVLRAHQSRYLTSFRLHLGKDYATTYLGRTKHKVFGCEKDCFPDLNTKPWISFAITRIGLKQLDLRIHVREPGQLPPAIFLCETLEVLKLDVNLGLDQVCTMPSFRLPNLKLLHLYATLINEDGLLPRLVSSCPILEDLKVVANWNHVNYTRISSSSLRRLHLEIYKLVDEFSNTDFVLINTPNLEYLGYYDNLPKRLSITNMSRLVEAEIAFATVTLGQVEDLQVLLSLIKALDNVHHLSLHGIWAQELNVDGIEDKLPLFHNLKYLELAYSYHNCWDKVVLAFLNRSPVLETLVFPKGLISYSYVGGQGRVTFPFPDEKILKEQVFFNKTLAVIPSCCRYHLKRIVIDYYYGAEREVNLIQFLFRHAFVLEELIITKGHVAEEHNMELEKEGNGNL</sequence>
<accession>A0A803LZJ5</accession>
<dbReference type="Proteomes" id="UP000596660">
    <property type="component" value="Unplaced"/>
</dbReference>
<evidence type="ECO:0008006" key="6">
    <source>
        <dbReference type="Google" id="ProtNLM"/>
    </source>
</evidence>
<dbReference type="Pfam" id="PF24758">
    <property type="entry name" value="LRR_At5g56370"/>
    <property type="match status" value="1"/>
</dbReference>
<dbReference type="InterPro" id="IPR006566">
    <property type="entry name" value="FBD"/>
</dbReference>
<feature type="domain" description="F-box" evidence="1">
    <location>
        <begin position="23"/>
        <end position="56"/>
    </location>
</feature>